<reference evidence="2 3" key="1">
    <citation type="submission" date="2015-01" db="EMBL/GenBank/DDBJ databases">
        <title>Genome Assembly of Bacillus badius MTCC 1458.</title>
        <authorList>
            <person name="Verma A."/>
            <person name="Khatri I."/>
            <person name="Mual P."/>
            <person name="Subramanian S."/>
            <person name="Krishnamurthi S."/>
        </authorList>
    </citation>
    <scope>NUCLEOTIDE SEQUENCE [LARGE SCALE GENOMIC DNA]</scope>
    <source>
        <strain evidence="2 3">MTCC 1458</strain>
    </source>
</reference>
<keyword evidence="2" id="KW-0808">Transferase</keyword>
<gene>
    <name evidence="2" type="ORF">SD77_2506</name>
</gene>
<keyword evidence="2" id="KW-0489">Methyltransferase</keyword>
<dbReference type="CDD" id="cd02440">
    <property type="entry name" value="AdoMet_MTases"/>
    <property type="match status" value="1"/>
</dbReference>
<dbReference type="Gene3D" id="2.20.25.110">
    <property type="entry name" value="S-adenosyl-L-methionine-dependent methyltransferases"/>
    <property type="match status" value="1"/>
</dbReference>
<dbReference type="EMBL" id="JXLP01000002">
    <property type="protein sequence ID" value="KIL80052.1"/>
    <property type="molecule type" value="Genomic_DNA"/>
</dbReference>
<dbReference type="InterPro" id="IPR041698">
    <property type="entry name" value="Methyltransf_25"/>
</dbReference>
<dbReference type="Gene3D" id="3.40.50.150">
    <property type="entry name" value="Vaccinia Virus protein VP39"/>
    <property type="match status" value="1"/>
</dbReference>
<dbReference type="InterPro" id="IPR029063">
    <property type="entry name" value="SAM-dependent_MTases_sf"/>
</dbReference>
<dbReference type="GO" id="GO:0008168">
    <property type="term" value="F:methyltransferase activity"/>
    <property type="evidence" value="ECO:0007669"/>
    <property type="project" value="UniProtKB-KW"/>
</dbReference>
<evidence type="ECO:0000313" key="3">
    <source>
        <dbReference type="Proteomes" id="UP000031982"/>
    </source>
</evidence>
<dbReference type="RefSeq" id="WP_041096711.1">
    <property type="nucleotide sequence ID" value="NZ_JARTHD010000044.1"/>
</dbReference>
<dbReference type="PANTHER" id="PTHR43591">
    <property type="entry name" value="METHYLTRANSFERASE"/>
    <property type="match status" value="1"/>
</dbReference>
<proteinExistence type="predicted"/>
<dbReference type="Proteomes" id="UP000031982">
    <property type="component" value="Unassembled WGS sequence"/>
</dbReference>
<protein>
    <submittedName>
        <fullName evidence="2">Methyltransferase</fullName>
    </submittedName>
</protein>
<dbReference type="GO" id="GO:0032259">
    <property type="term" value="P:methylation"/>
    <property type="evidence" value="ECO:0007669"/>
    <property type="project" value="UniProtKB-KW"/>
</dbReference>
<sequence length="252" mass="28700">MFSYYGRLSTELYNLTKPVGHSINGDIEYYLDRLKGTKGKVLEAAVGSGRFLIPLLEKGYSVDGIDYSPEMLDSCREHCRERGLNPSLYEGNLSDFSLPSTYEAIVIPTGSFCLIEKLADAKAALKCFYDHLAPNGRVIIDLGIPGHWRTGEITTSTFPLSHEEGLLLENKSVEINWVDQYTLSYLKYEKWQKGKLVDTELQKFVLRWYGIEEFKLILKSIGFSEITCSAEYNYKKEPTKETELVTFEAVKK</sequence>
<dbReference type="SUPFAM" id="SSF53335">
    <property type="entry name" value="S-adenosyl-L-methionine-dependent methyltransferases"/>
    <property type="match status" value="1"/>
</dbReference>
<evidence type="ECO:0000259" key="1">
    <source>
        <dbReference type="Pfam" id="PF13649"/>
    </source>
</evidence>
<feature type="domain" description="Methyltransferase" evidence="1">
    <location>
        <begin position="41"/>
        <end position="136"/>
    </location>
</feature>
<accession>A0ABR5AZB3</accession>
<keyword evidence="3" id="KW-1185">Reference proteome</keyword>
<name>A0ABR5AZB3_BACBA</name>
<evidence type="ECO:0000313" key="2">
    <source>
        <dbReference type="EMBL" id="KIL80052.1"/>
    </source>
</evidence>
<dbReference type="Pfam" id="PF13649">
    <property type="entry name" value="Methyltransf_25"/>
    <property type="match status" value="1"/>
</dbReference>
<comment type="caution">
    <text evidence="2">The sequence shown here is derived from an EMBL/GenBank/DDBJ whole genome shotgun (WGS) entry which is preliminary data.</text>
</comment>
<organism evidence="2 3">
    <name type="scientific">Bacillus badius</name>
    <dbReference type="NCBI Taxonomy" id="1455"/>
    <lineage>
        <taxon>Bacteria</taxon>
        <taxon>Bacillati</taxon>
        <taxon>Bacillota</taxon>
        <taxon>Bacilli</taxon>
        <taxon>Bacillales</taxon>
        <taxon>Bacillaceae</taxon>
        <taxon>Pseudobacillus</taxon>
    </lineage>
</organism>